<protein>
    <submittedName>
        <fullName evidence="2">Uncharacterized protein</fullName>
    </submittedName>
</protein>
<accession>A0A9W4XKZ4</accession>
<organism evidence="2 3">
    <name type="scientific">Periconia digitata</name>
    <dbReference type="NCBI Taxonomy" id="1303443"/>
    <lineage>
        <taxon>Eukaryota</taxon>
        <taxon>Fungi</taxon>
        <taxon>Dikarya</taxon>
        <taxon>Ascomycota</taxon>
        <taxon>Pezizomycotina</taxon>
        <taxon>Dothideomycetes</taxon>
        <taxon>Pleosporomycetidae</taxon>
        <taxon>Pleosporales</taxon>
        <taxon>Massarineae</taxon>
        <taxon>Periconiaceae</taxon>
        <taxon>Periconia</taxon>
    </lineage>
</organism>
<sequence length="162" mass="18057">MNPPVNKSISEVEDGVENCKDLRLYGNEGVQLWVLATRCYLRSPCLLSRTKTHTPTTPNPAPTLIALPQPSRTPHPPPYSITQTPTDTLIHPRLNSPDPIPFSAQFRRAGGFELDVRHGLSEVYIVVALIVGTHSAAYHLFPCHTFVHLLTQHENNHKQQGN</sequence>
<keyword evidence="3" id="KW-1185">Reference proteome</keyword>
<reference evidence="2" key="1">
    <citation type="submission" date="2023-01" db="EMBL/GenBank/DDBJ databases">
        <authorList>
            <person name="Van Ghelder C."/>
            <person name="Rancurel C."/>
        </authorList>
    </citation>
    <scope>NUCLEOTIDE SEQUENCE</scope>
    <source>
        <strain evidence="2">CNCM I-4278</strain>
    </source>
</reference>
<dbReference type="AlphaFoldDB" id="A0A9W4XKZ4"/>
<evidence type="ECO:0000256" key="1">
    <source>
        <dbReference type="SAM" id="MobiDB-lite"/>
    </source>
</evidence>
<evidence type="ECO:0000313" key="3">
    <source>
        <dbReference type="Proteomes" id="UP001152607"/>
    </source>
</evidence>
<dbReference type="Proteomes" id="UP001152607">
    <property type="component" value="Unassembled WGS sequence"/>
</dbReference>
<feature type="region of interest" description="Disordered" evidence="1">
    <location>
        <begin position="50"/>
        <end position="76"/>
    </location>
</feature>
<dbReference type="EMBL" id="CAOQHR010000003">
    <property type="protein sequence ID" value="CAI6332390.1"/>
    <property type="molecule type" value="Genomic_DNA"/>
</dbReference>
<evidence type="ECO:0000313" key="2">
    <source>
        <dbReference type="EMBL" id="CAI6332390.1"/>
    </source>
</evidence>
<proteinExistence type="predicted"/>
<gene>
    <name evidence="2" type="ORF">PDIGIT_LOCUS5413</name>
</gene>
<name>A0A9W4XKZ4_9PLEO</name>
<comment type="caution">
    <text evidence="2">The sequence shown here is derived from an EMBL/GenBank/DDBJ whole genome shotgun (WGS) entry which is preliminary data.</text>
</comment>